<dbReference type="EMBL" id="JBBPEH010000005">
    <property type="protein sequence ID" value="KAK7538491.1"/>
    <property type="molecule type" value="Genomic_DNA"/>
</dbReference>
<dbReference type="PANTHER" id="PTHR46972">
    <property type="entry name" value="MONOOXYGENASE ASQM-RELATED"/>
    <property type="match status" value="1"/>
</dbReference>
<accession>A0ABR1LTK2</accession>
<keyword evidence="3" id="KW-0560">Oxidoreductase</keyword>
<dbReference type="SUPFAM" id="SSF51905">
    <property type="entry name" value="FAD/NAD(P)-binding domain"/>
    <property type="match status" value="1"/>
</dbReference>
<gene>
    <name evidence="6" type="ORF">J3D65DRAFT_330744</name>
</gene>
<keyword evidence="2" id="KW-0274">FAD</keyword>
<dbReference type="GeneID" id="92028322"/>
<comment type="caution">
    <text evidence="6">The sequence shown here is derived from an EMBL/GenBank/DDBJ whole genome shotgun (WGS) entry which is preliminary data.</text>
</comment>
<dbReference type="Proteomes" id="UP001360953">
    <property type="component" value="Unassembled WGS sequence"/>
</dbReference>
<dbReference type="Pfam" id="PF01494">
    <property type="entry name" value="FAD_binding_3"/>
    <property type="match status" value="2"/>
</dbReference>
<evidence type="ECO:0000256" key="1">
    <source>
        <dbReference type="ARBA" id="ARBA00022630"/>
    </source>
</evidence>
<feature type="domain" description="FAD-binding" evidence="5">
    <location>
        <begin position="149"/>
        <end position="327"/>
    </location>
</feature>
<sequence length="404" mass="44838">MSSTPKIAIIGAGPGGLTLARLLHCAGIPSIIYESDPTPESRTSTGGTLDLHEDSGQIAVKEAQLWDEFQKFARYDGEDRVLKDRFNNIHAEQKGIDTGRPEIDRKYLRDMLLDAIPSEYIRWGHHLKTVDECGTLHFANGNTASGFDLVVGADGAWSKIQRLLSTVRPFYSGVSAVELWTEDIDALDPELAAMVGNGSHFVFGNETGRCLLTQRQDKGVVRTLAYMRVPDTYLADHDVNDGDRDAAVEFLLREFDEWAPELKRLITTFDGIVVPRQLHMLPVGMRWPHKKGFTLIGDSAHLMTPFAGIGVNMAMHDALDLAHAIIGAKGGDLDAAVYGFEKTMWPRSEKAAKLTWESTLSRFDRDGIETLKARLQQAVESRGTRERKVEVLPAVEKFGEMNMS</sequence>
<dbReference type="InterPro" id="IPR002938">
    <property type="entry name" value="FAD-bd"/>
</dbReference>
<evidence type="ECO:0000313" key="7">
    <source>
        <dbReference type="Proteomes" id="UP001360953"/>
    </source>
</evidence>
<dbReference type="InterPro" id="IPR036188">
    <property type="entry name" value="FAD/NAD-bd_sf"/>
</dbReference>
<evidence type="ECO:0000259" key="5">
    <source>
        <dbReference type="Pfam" id="PF01494"/>
    </source>
</evidence>
<evidence type="ECO:0000313" key="6">
    <source>
        <dbReference type="EMBL" id="KAK7538491.1"/>
    </source>
</evidence>
<evidence type="ECO:0000256" key="3">
    <source>
        <dbReference type="ARBA" id="ARBA00023002"/>
    </source>
</evidence>
<keyword evidence="1" id="KW-0285">Flavoprotein</keyword>
<evidence type="ECO:0000256" key="4">
    <source>
        <dbReference type="ARBA" id="ARBA00023033"/>
    </source>
</evidence>
<keyword evidence="7" id="KW-1185">Reference proteome</keyword>
<proteinExistence type="predicted"/>
<dbReference type="PRINTS" id="PR00420">
    <property type="entry name" value="RNGMNOXGNASE"/>
</dbReference>
<organism evidence="6 7">
    <name type="scientific">Phyllosticta citribraziliensis</name>
    <dbReference type="NCBI Taxonomy" id="989973"/>
    <lineage>
        <taxon>Eukaryota</taxon>
        <taxon>Fungi</taxon>
        <taxon>Dikarya</taxon>
        <taxon>Ascomycota</taxon>
        <taxon>Pezizomycotina</taxon>
        <taxon>Dothideomycetes</taxon>
        <taxon>Dothideomycetes incertae sedis</taxon>
        <taxon>Botryosphaeriales</taxon>
        <taxon>Phyllostictaceae</taxon>
        <taxon>Phyllosticta</taxon>
    </lineage>
</organism>
<protein>
    <submittedName>
        <fullName evidence="6">Salicylate hydroxylase</fullName>
    </submittedName>
</protein>
<reference evidence="6 7" key="1">
    <citation type="submission" date="2024-04" db="EMBL/GenBank/DDBJ databases">
        <title>Phyllosticta paracitricarpa is synonymous to the EU quarantine fungus P. citricarpa based on phylogenomic analyses.</title>
        <authorList>
            <consortium name="Lawrence Berkeley National Laboratory"/>
            <person name="Van ingen-buijs V.A."/>
            <person name="Van westerhoven A.C."/>
            <person name="Haridas S."/>
            <person name="Skiadas P."/>
            <person name="Martin F."/>
            <person name="Groenewald J.Z."/>
            <person name="Crous P.W."/>
            <person name="Seidl M.F."/>
        </authorList>
    </citation>
    <scope>NUCLEOTIDE SEQUENCE [LARGE SCALE GENOMIC DNA]</scope>
    <source>
        <strain evidence="6 7">CPC 17464</strain>
    </source>
</reference>
<dbReference type="RefSeq" id="XP_066656178.1">
    <property type="nucleotide sequence ID" value="XM_066795416.1"/>
</dbReference>
<evidence type="ECO:0000256" key="2">
    <source>
        <dbReference type="ARBA" id="ARBA00022827"/>
    </source>
</evidence>
<feature type="domain" description="FAD-binding" evidence="5">
    <location>
        <begin position="7"/>
        <end position="40"/>
    </location>
</feature>
<name>A0ABR1LTK2_9PEZI</name>
<dbReference type="PANTHER" id="PTHR46972:SF1">
    <property type="entry name" value="FAD DEPENDENT OXIDOREDUCTASE DOMAIN-CONTAINING PROTEIN"/>
    <property type="match status" value="1"/>
</dbReference>
<keyword evidence="4" id="KW-0503">Monooxygenase</keyword>
<dbReference type="Gene3D" id="3.50.50.60">
    <property type="entry name" value="FAD/NAD(P)-binding domain"/>
    <property type="match status" value="1"/>
</dbReference>